<protein>
    <submittedName>
        <fullName evidence="2">Uncharacterized protein</fullName>
    </submittedName>
</protein>
<keyword evidence="1" id="KW-0812">Transmembrane</keyword>
<keyword evidence="1" id="KW-1133">Transmembrane helix</keyword>
<evidence type="ECO:0000313" key="2">
    <source>
        <dbReference type="EMBL" id="QHU02088.1"/>
    </source>
</evidence>
<name>A0A6C0JEA9_9ZZZZ</name>
<feature type="transmembrane region" description="Helical" evidence="1">
    <location>
        <begin position="98"/>
        <end position="119"/>
    </location>
</feature>
<proteinExistence type="predicted"/>
<sequence length="151" mass="17381">MYNLGRSAYSYMYDNNDINDNIKVQNLIDPDDFDLSFNDSVFERSKPSYIKTSLDDTDEDTDENSNAFPAENFEGLPGVITAVDNVNVFEQKDDSHNAFRYMLIHVLLSLLLYTVGEIIVIKRGKRLSLDILYFIFFSSVLVILLINFKLL</sequence>
<accession>A0A6C0JEA9</accession>
<reference evidence="2" key="1">
    <citation type="journal article" date="2020" name="Nature">
        <title>Giant virus diversity and host interactions through global metagenomics.</title>
        <authorList>
            <person name="Schulz F."/>
            <person name="Roux S."/>
            <person name="Paez-Espino D."/>
            <person name="Jungbluth S."/>
            <person name="Walsh D.A."/>
            <person name="Denef V.J."/>
            <person name="McMahon K.D."/>
            <person name="Konstantinidis K.T."/>
            <person name="Eloe-Fadrosh E.A."/>
            <person name="Kyrpides N.C."/>
            <person name="Woyke T."/>
        </authorList>
    </citation>
    <scope>NUCLEOTIDE SEQUENCE</scope>
    <source>
        <strain evidence="2">GVMAG-M-3300025880-56</strain>
    </source>
</reference>
<organism evidence="2">
    <name type="scientific">viral metagenome</name>
    <dbReference type="NCBI Taxonomy" id="1070528"/>
    <lineage>
        <taxon>unclassified sequences</taxon>
        <taxon>metagenomes</taxon>
        <taxon>organismal metagenomes</taxon>
    </lineage>
</organism>
<dbReference type="EMBL" id="MN740353">
    <property type="protein sequence ID" value="QHU02088.1"/>
    <property type="molecule type" value="Genomic_DNA"/>
</dbReference>
<dbReference type="AlphaFoldDB" id="A0A6C0JEA9"/>
<feature type="transmembrane region" description="Helical" evidence="1">
    <location>
        <begin position="131"/>
        <end position="150"/>
    </location>
</feature>
<evidence type="ECO:0000256" key="1">
    <source>
        <dbReference type="SAM" id="Phobius"/>
    </source>
</evidence>
<keyword evidence="1" id="KW-0472">Membrane</keyword>